<gene>
    <name evidence="11" type="ORF">PSJ8397_00329</name>
</gene>
<proteinExistence type="inferred from homology"/>
<comment type="pathway">
    <text evidence="1">Lipid metabolism.</text>
</comment>
<dbReference type="Proteomes" id="UP000193623">
    <property type="component" value="Unassembled WGS sequence"/>
</dbReference>
<dbReference type="PANTHER" id="PTHR37323">
    <property type="entry name" value="GCN5-RELATED N-ACETYLTRANSFERASE"/>
    <property type="match status" value="1"/>
</dbReference>
<evidence type="ECO:0000256" key="4">
    <source>
        <dbReference type="ARBA" id="ARBA00023098"/>
    </source>
</evidence>
<dbReference type="RefSeq" id="WP_085862810.1">
    <property type="nucleotide sequence ID" value="NZ_FWFT01000001.1"/>
</dbReference>
<dbReference type="GO" id="GO:0043810">
    <property type="term" value="F:ornithine-acyl [acyl carrier protein] N-acyltransferase activity"/>
    <property type="evidence" value="ECO:0007669"/>
    <property type="project" value="UniProtKB-EC"/>
</dbReference>
<evidence type="ECO:0000256" key="6">
    <source>
        <dbReference type="ARBA" id="ARBA00038095"/>
    </source>
</evidence>
<evidence type="ECO:0000256" key="2">
    <source>
        <dbReference type="ARBA" id="ARBA00022516"/>
    </source>
</evidence>
<protein>
    <recommendedName>
        <fullName evidence="8">L-ornithine N(alpha)-acyltransferase</fullName>
        <ecNumber evidence="7">2.3.2.30</ecNumber>
    </recommendedName>
</protein>
<dbReference type="PANTHER" id="PTHR37323:SF1">
    <property type="entry name" value="L-ORNITHINE N(ALPHA)-ACYLTRANSFERASE"/>
    <property type="match status" value="1"/>
</dbReference>
<dbReference type="GO" id="GO:0006629">
    <property type="term" value="P:lipid metabolic process"/>
    <property type="evidence" value="ECO:0007669"/>
    <property type="project" value="UniProtKB-KW"/>
</dbReference>
<dbReference type="InterPro" id="IPR016181">
    <property type="entry name" value="Acyl_CoA_acyltransferase"/>
</dbReference>
<comment type="similarity">
    <text evidence="6">Belongs to the acetyltransferase family. OlsB subfamily.</text>
</comment>
<evidence type="ECO:0000256" key="10">
    <source>
        <dbReference type="ARBA" id="ARBA00047785"/>
    </source>
</evidence>
<evidence type="ECO:0000313" key="12">
    <source>
        <dbReference type="Proteomes" id="UP000193623"/>
    </source>
</evidence>
<evidence type="ECO:0000256" key="1">
    <source>
        <dbReference type="ARBA" id="ARBA00005189"/>
    </source>
</evidence>
<keyword evidence="2" id="KW-0444">Lipid biosynthesis</keyword>
<keyword evidence="5" id="KW-0012">Acyltransferase</keyword>
<dbReference type="EMBL" id="FWFT01000001">
    <property type="protein sequence ID" value="SLN15117.1"/>
    <property type="molecule type" value="Genomic_DNA"/>
</dbReference>
<dbReference type="EC" id="2.3.2.30" evidence="7"/>
<reference evidence="11 12" key="1">
    <citation type="submission" date="2017-03" db="EMBL/GenBank/DDBJ databases">
        <authorList>
            <person name="Afonso C.L."/>
            <person name="Miller P.J."/>
            <person name="Scott M.A."/>
            <person name="Spackman E."/>
            <person name="Goraichik I."/>
            <person name="Dimitrov K.M."/>
            <person name="Suarez D.L."/>
            <person name="Swayne D.E."/>
        </authorList>
    </citation>
    <scope>NUCLEOTIDE SEQUENCE [LARGE SCALE GENOMIC DNA]</scope>
    <source>
        <strain evidence="11 12">CECT 8397</strain>
    </source>
</reference>
<evidence type="ECO:0000256" key="8">
    <source>
        <dbReference type="ARBA" id="ARBA00039866"/>
    </source>
</evidence>
<dbReference type="SUPFAM" id="SSF55729">
    <property type="entry name" value="Acyl-CoA N-acyltransferases (Nat)"/>
    <property type="match status" value="1"/>
</dbReference>
<dbReference type="OrthoDB" id="9787072at2"/>
<comment type="function">
    <text evidence="9">Catalyzes the first step in the biosynthesis of ornithine lipids, which are phosphorus-free membrane lipids. Catalyzes the 3-hydroxyacyl-acyl carrier protein-dependent acylation of ornithine to form lyso-ornithine lipid (LOL).</text>
</comment>
<name>A0A1Y5RDV5_9RHOB</name>
<evidence type="ECO:0000256" key="9">
    <source>
        <dbReference type="ARBA" id="ARBA00045724"/>
    </source>
</evidence>
<keyword evidence="3" id="KW-0808">Transferase</keyword>
<dbReference type="Pfam" id="PF13444">
    <property type="entry name" value="Acetyltransf_5"/>
    <property type="match status" value="1"/>
</dbReference>
<evidence type="ECO:0000313" key="11">
    <source>
        <dbReference type="EMBL" id="SLN15117.1"/>
    </source>
</evidence>
<evidence type="ECO:0000256" key="3">
    <source>
        <dbReference type="ARBA" id="ARBA00022679"/>
    </source>
</evidence>
<evidence type="ECO:0000256" key="5">
    <source>
        <dbReference type="ARBA" id="ARBA00023315"/>
    </source>
</evidence>
<sequence>MMERRPRFSARLASCPDEVAAAQRLRYSVFVEEMGADGPMVDHPNRREIDAFDAHCEQLILVDQSRAADDQVVGVYRLMDNAAARAAGGFYSEEEFDLTRLHASGRAMLELGRTCLHPDYRGGTAMLVMWQALARQIDARGVEVLFGAASFHGTDLHSLAPALHRLWQDHMAPEALRVTARGGAVVPDVKDIDRIAAMKQVPALIKAYLRLGGVVGQGVFVDQPFNTTDVCLILDLAAMSARQKAIYGARA</sequence>
<accession>A0A1Y5RDV5</accession>
<evidence type="ECO:0000256" key="7">
    <source>
        <dbReference type="ARBA" id="ARBA00039058"/>
    </source>
</evidence>
<dbReference type="AlphaFoldDB" id="A0A1Y5RDV5"/>
<comment type="catalytic activity">
    <reaction evidence="10">
        <text>a (3R)-hydroxyacyl-[ACP] + L-ornithine = a lyso-ornithine lipid + holo-[ACP] + H(+)</text>
        <dbReference type="Rhea" id="RHEA:20633"/>
        <dbReference type="Rhea" id="RHEA-COMP:9685"/>
        <dbReference type="Rhea" id="RHEA-COMP:9945"/>
        <dbReference type="ChEBI" id="CHEBI:15378"/>
        <dbReference type="ChEBI" id="CHEBI:46911"/>
        <dbReference type="ChEBI" id="CHEBI:64479"/>
        <dbReference type="ChEBI" id="CHEBI:78827"/>
        <dbReference type="ChEBI" id="CHEBI:138482"/>
        <dbReference type="EC" id="2.3.2.30"/>
    </reaction>
    <physiologicalReaction direction="left-to-right" evidence="10">
        <dbReference type="Rhea" id="RHEA:20634"/>
    </physiologicalReaction>
</comment>
<organism evidence="11 12">
    <name type="scientific">Pseudooctadecabacter jejudonensis</name>
    <dbReference type="NCBI Taxonomy" id="1391910"/>
    <lineage>
        <taxon>Bacteria</taxon>
        <taxon>Pseudomonadati</taxon>
        <taxon>Pseudomonadota</taxon>
        <taxon>Alphaproteobacteria</taxon>
        <taxon>Rhodobacterales</taxon>
        <taxon>Paracoccaceae</taxon>
        <taxon>Pseudooctadecabacter</taxon>
    </lineage>
</organism>
<keyword evidence="4" id="KW-0443">Lipid metabolism</keyword>
<keyword evidence="12" id="KW-1185">Reference proteome</keyword>
<dbReference type="InterPro" id="IPR052351">
    <property type="entry name" value="Ornithine_N-alpha-AT"/>
</dbReference>
<dbReference type="Gene3D" id="3.40.630.30">
    <property type="match status" value="1"/>
</dbReference>